<keyword evidence="4 6" id="KW-0274">FAD</keyword>
<dbReference type="InterPro" id="IPR037069">
    <property type="entry name" value="AcylCoA_DH/ox_N_sf"/>
</dbReference>
<keyword evidence="5 6" id="KW-0560">Oxidoreductase</keyword>
<dbReference type="AlphaFoldDB" id="A0A127F9S4"/>
<dbReference type="FunFam" id="2.40.110.10:FF:000011">
    <property type="entry name" value="Acyl-CoA dehydrogenase FadE34"/>
    <property type="match status" value="1"/>
</dbReference>
<dbReference type="GO" id="GO:0016627">
    <property type="term" value="F:oxidoreductase activity, acting on the CH-CH group of donors"/>
    <property type="evidence" value="ECO:0007669"/>
    <property type="project" value="InterPro"/>
</dbReference>
<evidence type="ECO:0000256" key="6">
    <source>
        <dbReference type="RuleBase" id="RU362125"/>
    </source>
</evidence>
<feature type="domain" description="Acyl-CoA dehydrogenase/oxidase N-terminal" evidence="9">
    <location>
        <begin position="6"/>
        <end position="120"/>
    </location>
</feature>
<comment type="cofactor">
    <cofactor evidence="1 6">
        <name>FAD</name>
        <dbReference type="ChEBI" id="CHEBI:57692"/>
    </cofactor>
</comment>
<dbReference type="Gene3D" id="2.40.110.10">
    <property type="entry name" value="Butyryl-CoA Dehydrogenase, subunit A, domain 2"/>
    <property type="match status" value="1"/>
</dbReference>
<feature type="domain" description="Acyl-CoA dehydrogenase/oxidase C-terminal" evidence="7">
    <location>
        <begin position="232"/>
        <end position="396"/>
    </location>
</feature>
<evidence type="ECO:0000256" key="3">
    <source>
        <dbReference type="ARBA" id="ARBA00022630"/>
    </source>
</evidence>
<dbReference type="InterPro" id="IPR006091">
    <property type="entry name" value="Acyl-CoA_Oxase/DH_mid-dom"/>
</dbReference>
<accession>A0A127F9S4</accession>
<evidence type="ECO:0000256" key="2">
    <source>
        <dbReference type="ARBA" id="ARBA00009347"/>
    </source>
</evidence>
<dbReference type="Pfam" id="PF00441">
    <property type="entry name" value="Acyl-CoA_dh_1"/>
    <property type="match status" value="1"/>
</dbReference>
<dbReference type="GO" id="GO:0050660">
    <property type="term" value="F:flavin adenine dinucleotide binding"/>
    <property type="evidence" value="ECO:0007669"/>
    <property type="project" value="InterPro"/>
</dbReference>
<dbReference type="KEGG" id="sdf:ACG33_08650"/>
<evidence type="ECO:0000313" key="11">
    <source>
        <dbReference type="Proteomes" id="UP000070250"/>
    </source>
</evidence>
<evidence type="ECO:0000256" key="5">
    <source>
        <dbReference type="ARBA" id="ARBA00023002"/>
    </source>
</evidence>
<dbReference type="SUPFAM" id="SSF47203">
    <property type="entry name" value="Acyl-CoA dehydrogenase C-terminal domain-like"/>
    <property type="match status" value="1"/>
</dbReference>
<dbReference type="InterPro" id="IPR013786">
    <property type="entry name" value="AcylCoA_DH/ox_N"/>
</dbReference>
<dbReference type="GO" id="GO:0005886">
    <property type="term" value="C:plasma membrane"/>
    <property type="evidence" value="ECO:0007669"/>
    <property type="project" value="TreeGrafter"/>
</dbReference>
<evidence type="ECO:0000313" key="10">
    <source>
        <dbReference type="EMBL" id="AMN47163.1"/>
    </source>
</evidence>
<keyword evidence="3 6" id="KW-0285">Flavoprotein</keyword>
<proteinExistence type="inferred from homology"/>
<dbReference type="SUPFAM" id="SSF56645">
    <property type="entry name" value="Acyl-CoA dehydrogenase NM domain-like"/>
    <property type="match status" value="1"/>
</dbReference>
<dbReference type="Pfam" id="PF02770">
    <property type="entry name" value="Acyl-CoA_dh_M"/>
    <property type="match status" value="1"/>
</dbReference>
<dbReference type="InterPro" id="IPR036250">
    <property type="entry name" value="AcylCo_DH-like_C"/>
</dbReference>
<dbReference type="Gene3D" id="1.20.140.10">
    <property type="entry name" value="Butyryl-CoA Dehydrogenase, subunit A, domain 3"/>
    <property type="match status" value="1"/>
</dbReference>
<reference evidence="10 11" key="1">
    <citation type="submission" date="2015-06" db="EMBL/GenBank/DDBJ databases">
        <title>A Comprehensive Approach to Explore the Metabolic and Phylogenetic Diversity of Bacterial Steroid Degradation in the Environment: Testosterone as an Example.</title>
        <authorList>
            <person name="Yang F.-C."/>
            <person name="Chen Y.-L."/>
            <person name="Yu C.-P."/>
            <person name="Tang S.-L."/>
            <person name="Wang P.-H."/>
            <person name="Ismail W."/>
            <person name="Wang C.-H."/>
            <person name="Yang C.-Y."/>
            <person name="Chiang Y.-R."/>
        </authorList>
    </citation>
    <scope>NUCLEOTIDE SEQUENCE [LARGE SCALE GENOMIC DNA]</scope>
    <source>
        <strain evidence="10 11">DSM 18526</strain>
    </source>
</reference>
<dbReference type="RefSeq" id="WP_066920405.1">
    <property type="nucleotide sequence ID" value="NZ_CP011971.1"/>
</dbReference>
<dbReference type="InterPro" id="IPR046373">
    <property type="entry name" value="Acyl-CoA_Oxase/DH_mid-dom_sf"/>
</dbReference>
<evidence type="ECO:0000256" key="4">
    <source>
        <dbReference type="ARBA" id="ARBA00022827"/>
    </source>
</evidence>
<dbReference type="InterPro" id="IPR009075">
    <property type="entry name" value="AcylCo_DH/oxidase_C"/>
</dbReference>
<dbReference type="InterPro" id="IPR009100">
    <property type="entry name" value="AcylCoA_DH/oxidase_NM_dom_sf"/>
</dbReference>
<evidence type="ECO:0000259" key="7">
    <source>
        <dbReference type="Pfam" id="PF00441"/>
    </source>
</evidence>
<dbReference type="OrthoDB" id="6138585at2"/>
<dbReference type="PANTHER" id="PTHR43292:SF3">
    <property type="entry name" value="ACYL-COA DEHYDROGENASE FADE29"/>
    <property type="match status" value="1"/>
</dbReference>
<evidence type="ECO:0000259" key="9">
    <source>
        <dbReference type="Pfam" id="PF02771"/>
    </source>
</evidence>
<dbReference type="EMBL" id="CP011971">
    <property type="protein sequence ID" value="AMN47163.1"/>
    <property type="molecule type" value="Genomic_DNA"/>
</dbReference>
<dbReference type="STRING" id="465721.ACG33_08650"/>
<gene>
    <name evidence="10" type="ORF">ACG33_08650</name>
</gene>
<dbReference type="InterPro" id="IPR052161">
    <property type="entry name" value="Mycobact_Acyl-CoA_DH"/>
</dbReference>
<dbReference type="Pfam" id="PF02771">
    <property type="entry name" value="Acyl-CoA_dh_N"/>
    <property type="match status" value="1"/>
</dbReference>
<dbReference type="PATRIC" id="fig|465721.4.peg.1838"/>
<evidence type="ECO:0000259" key="8">
    <source>
        <dbReference type="Pfam" id="PF02770"/>
    </source>
</evidence>
<evidence type="ECO:0000256" key="1">
    <source>
        <dbReference type="ARBA" id="ARBA00001974"/>
    </source>
</evidence>
<feature type="domain" description="Acyl-CoA oxidase/dehydrogenase middle" evidence="8">
    <location>
        <begin position="125"/>
        <end position="220"/>
    </location>
</feature>
<organism evidence="10 11">
    <name type="scientific">Steroidobacter denitrificans</name>
    <dbReference type="NCBI Taxonomy" id="465721"/>
    <lineage>
        <taxon>Bacteria</taxon>
        <taxon>Pseudomonadati</taxon>
        <taxon>Pseudomonadota</taxon>
        <taxon>Gammaproteobacteria</taxon>
        <taxon>Steroidobacterales</taxon>
        <taxon>Steroidobacteraceae</taxon>
        <taxon>Steroidobacter</taxon>
    </lineage>
</organism>
<dbReference type="Gene3D" id="1.10.540.10">
    <property type="entry name" value="Acyl-CoA dehydrogenase/oxidase, N-terminal domain"/>
    <property type="match status" value="1"/>
</dbReference>
<dbReference type="PANTHER" id="PTHR43292">
    <property type="entry name" value="ACYL-COA DEHYDROGENASE"/>
    <property type="match status" value="1"/>
</dbReference>
<keyword evidence="11" id="KW-1185">Reference proteome</keyword>
<name>A0A127F9S4_STEDE</name>
<dbReference type="Proteomes" id="UP000070250">
    <property type="component" value="Chromosome"/>
</dbReference>
<comment type="similarity">
    <text evidence="2 6">Belongs to the acyl-CoA dehydrogenase family.</text>
</comment>
<protein>
    <submittedName>
        <fullName evidence="10">Acyl-CoA dehydrogenase</fullName>
    </submittedName>
</protein>
<sequence>MDLNFTPEQQAFRDEVRRFLNDRLPGDISRRVKNGQPLEPQDYTRWQKILFEQGWGAPGWPAKFGGPGWGPVEMHIFDEEAAMAGAPRTIPFGLQMVGPVIMRFGTPAQQERFLPRILKAEDWWCQGYSEPGAGSDLASLKTRAERHGDHYTVNGQKTWNTLGQHADWIFCLVRTDPQAPKQQQGISFLLIDMKTPGITVRPIITLDGAHEVNEIWFENVIVPAENLVGEENKGWTYAKFLLGHERTSIAGVGISKRELKRLKQIAGREIKNDRPLIEDPLFAARIAQVEIDLMALEVTNLRALSAESRNQAPGPEASVLKIKATEIQQAISELMMYAVGPYALPFERQSPEEGALSSIAGPPYAAPLAAAYCNLRKVTIYGGSNEIQRNIIAQMILGL</sequence>